<dbReference type="GeneID" id="92183310"/>
<dbReference type="AlphaFoldDB" id="A0AAW0YUN9"/>
<gene>
    <name evidence="1" type="ORF">IAR55_006052</name>
</gene>
<reference evidence="1 2" key="1">
    <citation type="journal article" date="2024" name="bioRxiv">
        <title>Comparative genomics of Cryptococcus and Kwoniella reveals pathogenesis evolution and contrasting karyotype dynamics via intercentromeric recombination or chromosome fusion.</title>
        <authorList>
            <person name="Coelho M.A."/>
            <person name="David-Palma M."/>
            <person name="Shea T."/>
            <person name="Bowers K."/>
            <person name="McGinley-Smith S."/>
            <person name="Mohammad A.W."/>
            <person name="Gnirke A."/>
            <person name="Yurkov A.M."/>
            <person name="Nowrousian M."/>
            <person name="Sun S."/>
            <person name="Cuomo C.A."/>
            <person name="Heitman J."/>
        </authorList>
    </citation>
    <scope>NUCLEOTIDE SEQUENCE [LARGE SCALE GENOMIC DNA]</scope>
    <source>
        <strain evidence="1 2">CBS 13917</strain>
    </source>
</reference>
<sequence>MTLPASLIIEHYQSTGLHRHESPKGWPWDSLDSDREFAVSSFSWKMYEAIPPEYILALEKAGQHSSIRSVRVATFKEVLKDKGSF</sequence>
<protein>
    <submittedName>
        <fullName evidence="1">Uncharacterized protein</fullName>
    </submittedName>
</protein>
<dbReference type="RefSeq" id="XP_066800147.1">
    <property type="nucleotide sequence ID" value="XM_066949139.1"/>
</dbReference>
<name>A0AAW0YUN9_9TREE</name>
<dbReference type="EMBL" id="JBCAWK010000012">
    <property type="protein sequence ID" value="KAK8845339.1"/>
    <property type="molecule type" value="Genomic_DNA"/>
</dbReference>
<proteinExistence type="predicted"/>
<dbReference type="Proteomes" id="UP001388673">
    <property type="component" value="Unassembled WGS sequence"/>
</dbReference>
<dbReference type="KEGG" id="kne:92183310"/>
<organism evidence="1 2">
    <name type="scientific">Kwoniella newhampshirensis</name>
    <dbReference type="NCBI Taxonomy" id="1651941"/>
    <lineage>
        <taxon>Eukaryota</taxon>
        <taxon>Fungi</taxon>
        <taxon>Dikarya</taxon>
        <taxon>Basidiomycota</taxon>
        <taxon>Agaricomycotina</taxon>
        <taxon>Tremellomycetes</taxon>
        <taxon>Tremellales</taxon>
        <taxon>Cryptococcaceae</taxon>
        <taxon>Kwoniella</taxon>
    </lineage>
</organism>
<accession>A0AAW0YUN9</accession>
<evidence type="ECO:0000313" key="1">
    <source>
        <dbReference type="EMBL" id="KAK8845339.1"/>
    </source>
</evidence>
<keyword evidence="2" id="KW-1185">Reference proteome</keyword>
<comment type="caution">
    <text evidence="1">The sequence shown here is derived from an EMBL/GenBank/DDBJ whole genome shotgun (WGS) entry which is preliminary data.</text>
</comment>
<evidence type="ECO:0000313" key="2">
    <source>
        <dbReference type="Proteomes" id="UP001388673"/>
    </source>
</evidence>